<dbReference type="InParanoid" id="G8YFG8"/>
<comment type="similarity">
    <text evidence="2">Belongs to the COG8 family.</text>
</comment>
<dbReference type="GO" id="GO:0006891">
    <property type="term" value="P:intra-Golgi vesicle-mediated transport"/>
    <property type="evidence" value="ECO:0007669"/>
    <property type="project" value="TreeGrafter"/>
</dbReference>
<keyword evidence="7" id="KW-0472">Membrane</keyword>
<comment type="subcellular location">
    <subcellularLocation>
        <location evidence="1">Golgi apparatus membrane</location>
        <topology evidence="1">Peripheral membrane protein</topology>
    </subcellularLocation>
</comment>
<sequence length="428" mass="49412">MDILIDTLVSGLDPTLQQKITDDPEIREESKKYLQEMLLNTELLSTETYTTNTTTSESSDRKRTLTEEIAELDEEQRKLGLKLISITNEKQDMIIDVSNDISLIRKRLDKDFNEVTNSMVNTIGMSDSNNSHRFEVQRNEKLNSSIKSDSTILSNIDSVLDILELPTICRLCILQGNYQEALEVSMLVQSFTIRFPKISILNKILQQVQVELKQMVKGLVRLLNTNLKQNQIVKIFQILRRLDVLNGDIIGISETYGKVLDGGVKDKFLKLIFLNSRYKFIYSEIQNLQPLLSYSSLSYVKRVIQVFREHLFSSLTIYSTIFESPQNLEKNHQFENDTMASEFIQNIVLLLIEKIRIYFNDTVDTVDDVVKSQKDGIMLQLLYLCKSLSKFGVDFETIIIHELCYGKDNVIAEEEWLHNLAKLKKLRA</sequence>
<dbReference type="HOGENOM" id="CLU_044223_0_0_1"/>
<proteinExistence type="inferred from homology"/>
<dbReference type="EMBL" id="FO082051">
    <property type="protein sequence ID" value="CCE81917.1"/>
    <property type="molecule type" value="Genomic_DNA"/>
</dbReference>
<keyword evidence="5" id="KW-0653">Protein transport</keyword>
<evidence type="ECO:0000256" key="8">
    <source>
        <dbReference type="ARBA" id="ARBA00031347"/>
    </source>
</evidence>
<dbReference type="OrthoDB" id="1661054at2759"/>
<dbReference type="PANTHER" id="PTHR21311:SF0">
    <property type="entry name" value="CONSERVED OLIGOMERIC GOLGI COMPLEX SUBUNIT 8"/>
    <property type="match status" value="1"/>
</dbReference>
<dbReference type="STRING" id="559304.G8YFG8"/>
<accession>G8YFG8</accession>
<evidence type="ECO:0000256" key="7">
    <source>
        <dbReference type="ARBA" id="ARBA00023136"/>
    </source>
</evidence>
<evidence type="ECO:0000256" key="9">
    <source>
        <dbReference type="SAM" id="Coils"/>
    </source>
</evidence>
<keyword evidence="6" id="KW-0333">Golgi apparatus</keyword>
<dbReference type="Pfam" id="PF04124">
    <property type="entry name" value="Dor1"/>
    <property type="match status" value="2"/>
</dbReference>
<dbReference type="GO" id="GO:0000139">
    <property type="term" value="C:Golgi membrane"/>
    <property type="evidence" value="ECO:0007669"/>
    <property type="project" value="UniProtKB-SubCell"/>
</dbReference>
<gene>
    <name evidence="10" type="primary">Piso0_002597</name>
    <name evidence="10" type="ORF">GNLVRS01_PISO0I13648g</name>
</gene>
<evidence type="ECO:0000313" key="10">
    <source>
        <dbReference type="EMBL" id="CCE81917.1"/>
    </source>
</evidence>
<dbReference type="OMA" id="ENDTMAS"/>
<feature type="coiled-coil region" evidence="9">
    <location>
        <begin position="55"/>
        <end position="82"/>
    </location>
</feature>
<evidence type="ECO:0000313" key="11">
    <source>
        <dbReference type="Proteomes" id="UP000005222"/>
    </source>
</evidence>
<evidence type="ECO:0000256" key="2">
    <source>
        <dbReference type="ARBA" id="ARBA00006419"/>
    </source>
</evidence>
<dbReference type="PANTHER" id="PTHR21311">
    <property type="entry name" value="CONSERVED OLIGOMERIC GOLGI COMPLEX COMPONENT 8"/>
    <property type="match status" value="1"/>
</dbReference>
<keyword evidence="9" id="KW-0175">Coiled coil</keyword>
<dbReference type="InterPro" id="IPR007255">
    <property type="entry name" value="COG8"/>
</dbReference>
<keyword evidence="4" id="KW-0813">Transport</keyword>
<organism evidence="10 11">
    <name type="scientific">Pichia sorbitophila (strain ATCC MYA-4447 / BCRC 22081 / CBS 7064 / NBRC 10061 / NRRL Y-12695)</name>
    <name type="common">Hybrid yeast</name>
    <dbReference type="NCBI Taxonomy" id="559304"/>
    <lineage>
        <taxon>Eukaryota</taxon>
        <taxon>Fungi</taxon>
        <taxon>Dikarya</taxon>
        <taxon>Ascomycota</taxon>
        <taxon>Saccharomycotina</taxon>
        <taxon>Pichiomycetes</taxon>
        <taxon>Debaryomycetaceae</taxon>
        <taxon>Millerozyma</taxon>
    </lineage>
</organism>
<name>G8YFG8_PICSO</name>
<dbReference type="GO" id="GO:0017119">
    <property type="term" value="C:Golgi transport complex"/>
    <property type="evidence" value="ECO:0007669"/>
    <property type="project" value="InterPro"/>
</dbReference>
<dbReference type="eggNOG" id="KOG2069">
    <property type="taxonomic scope" value="Eukaryota"/>
</dbReference>
<evidence type="ECO:0000256" key="6">
    <source>
        <dbReference type="ARBA" id="ARBA00023034"/>
    </source>
</evidence>
<protein>
    <recommendedName>
        <fullName evidence="3">Conserved oligomeric Golgi complex subunit 8</fullName>
    </recommendedName>
    <alternativeName>
        <fullName evidence="8">Component of oligomeric Golgi complex 8</fullName>
    </alternativeName>
</protein>
<reference evidence="10 11" key="1">
    <citation type="journal article" date="2012" name="G3 (Bethesda)">
        <title>Pichia sorbitophila, an interspecies yeast hybrid reveals early steps of genome resolution following polyploidization.</title>
        <authorList>
            <person name="Leh Louis V."/>
            <person name="Despons L."/>
            <person name="Friedrich A."/>
            <person name="Martin T."/>
            <person name="Durrens P."/>
            <person name="Casaregola S."/>
            <person name="Neuveglise C."/>
            <person name="Fairhead C."/>
            <person name="Marck C."/>
            <person name="Cruz J.A."/>
            <person name="Straub M.L."/>
            <person name="Kugler V."/>
            <person name="Sacerdot C."/>
            <person name="Uzunov Z."/>
            <person name="Thierry A."/>
            <person name="Weiss S."/>
            <person name="Bleykasten C."/>
            <person name="De Montigny J."/>
            <person name="Jacques N."/>
            <person name="Jung P."/>
            <person name="Lemaire M."/>
            <person name="Mallet S."/>
            <person name="Morel G."/>
            <person name="Richard G.F."/>
            <person name="Sarkar A."/>
            <person name="Savel G."/>
            <person name="Schacherer J."/>
            <person name="Seret M.L."/>
            <person name="Talla E."/>
            <person name="Samson G."/>
            <person name="Jubin C."/>
            <person name="Poulain J."/>
            <person name="Vacherie B."/>
            <person name="Barbe V."/>
            <person name="Pelletier E."/>
            <person name="Sherman D.J."/>
            <person name="Westhof E."/>
            <person name="Weissenbach J."/>
            <person name="Baret P.V."/>
            <person name="Wincker P."/>
            <person name="Gaillardin C."/>
            <person name="Dujon B."/>
            <person name="Souciet J.L."/>
        </authorList>
    </citation>
    <scope>NUCLEOTIDE SEQUENCE [LARGE SCALE GENOMIC DNA]</scope>
    <source>
        <strain evidence="11">ATCC MYA-4447 / BCRC 22081 / CBS 7064 / NBRC 10061 / NRRL Y-12695</strain>
    </source>
</reference>
<evidence type="ECO:0000256" key="3">
    <source>
        <dbReference type="ARBA" id="ARBA00020983"/>
    </source>
</evidence>
<dbReference type="AlphaFoldDB" id="G8YFG8"/>
<evidence type="ECO:0000256" key="1">
    <source>
        <dbReference type="ARBA" id="ARBA00004395"/>
    </source>
</evidence>
<evidence type="ECO:0000256" key="4">
    <source>
        <dbReference type="ARBA" id="ARBA00022448"/>
    </source>
</evidence>
<keyword evidence="11" id="KW-1185">Reference proteome</keyword>
<dbReference type="Proteomes" id="UP000005222">
    <property type="component" value="Chromosome I"/>
</dbReference>
<evidence type="ECO:0000256" key="5">
    <source>
        <dbReference type="ARBA" id="ARBA00022927"/>
    </source>
</evidence>
<dbReference type="GO" id="GO:0032258">
    <property type="term" value="P:cytoplasm to vacuole targeting by the Cvt pathway"/>
    <property type="evidence" value="ECO:0007669"/>
    <property type="project" value="TreeGrafter"/>
</dbReference>